<feature type="transmembrane region" description="Helical" evidence="2">
    <location>
        <begin position="82"/>
        <end position="101"/>
    </location>
</feature>
<accession>A0A6A5ZE65</accession>
<dbReference type="OrthoDB" id="5241710at2759"/>
<feature type="transmembrane region" description="Helical" evidence="2">
    <location>
        <begin position="20"/>
        <end position="39"/>
    </location>
</feature>
<organism evidence="3 4">
    <name type="scientific">Lophiotrema nucula</name>
    <dbReference type="NCBI Taxonomy" id="690887"/>
    <lineage>
        <taxon>Eukaryota</taxon>
        <taxon>Fungi</taxon>
        <taxon>Dikarya</taxon>
        <taxon>Ascomycota</taxon>
        <taxon>Pezizomycotina</taxon>
        <taxon>Dothideomycetes</taxon>
        <taxon>Pleosporomycetidae</taxon>
        <taxon>Pleosporales</taxon>
        <taxon>Lophiotremataceae</taxon>
        <taxon>Lophiotrema</taxon>
    </lineage>
</organism>
<proteinExistence type="predicted"/>
<keyword evidence="2" id="KW-0812">Transmembrane</keyword>
<evidence type="ECO:0000313" key="4">
    <source>
        <dbReference type="Proteomes" id="UP000799770"/>
    </source>
</evidence>
<feature type="region of interest" description="Disordered" evidence="1">
    <location>
        <begin position="176"/>
        <end position="197"/>
    </location>
</feature>
<keyword evidence="4" id="KW-1185">Reference proteome</keyword>
<feature type="compositionally biased region" description="Basic and acidic residues" evidence="1">
    <location>
        <begin position="180"/>
        <end position="189"/>
    </location>
</feature>
<dbReference type="AlphaFoldDB" id="A0A6A5ZE65"/>
<dbReference type="EMBL" id="ML977319">
    <property type="protein sequence ID" value="KAF2117233.1"/>
    <property type="molecule type" value="Genomic_DNA"/>
</dbReference>
<keyword evidence="2" id="KW-0472">Membrane</keyword>
<dbReference type="Proteomes" id="UP000799770">
    <property type="component" value="Unassembled WGS sequence"/>
</dbReference>
<feature type="transmembrane region" description="Helical" evidence="2">
    <location>
        <begin position="45"/>
        <end position="62"/>
    </location>
</feature>
<evidence type="ECO:0000256" key="1">
    <source>
        <dbReference type="SAM" id="MobiDB-lite"/>
    </source>
</evidence>
<evidence type="ECO:0000256" key="2">
    <source>
        <dbReference type="SAM" id="Phobius"/>
    </source>
</evidence>
<keyword evidence="2" id="KW-1133">Transmembrane helix</keyword>
<reference evidence="3" key="1">
    <citation type="journal article" date="2020" name="Stud. Mycol.">
        <title>101 Dothideomycetes genomes: a test case for predicting lifestyles and emergence of pathogens.</title>
        <authorList>
            <person name="Haridas S."/>
            <person name="Albert R."/>
            <person name="Binder M."/>
            <person name="Bloem J."/>
            <person name="Labutti K."/>
            <person name="Salamov A."/>
            <person name="Andreopoulos B."/>
            <person name="Baker S."/>
            <person name="Barry K."/>
            <person name="Bills G."/>
            <person name="Bluhm B."/>
            <person name="Cannon C."/>
            <person name="Castanera R."/>
            <person name="Culley D."/>
            <person name="Daum C."/>
            <person name="Ezra D."/>
            <person name="Gonzalez J."/>
            <person name="Henrissat B."/>
            <person name="Kuo A."/>
            <person name="Liang C."/>
            <person name="Lipzen A."/>
            <person name="Lutzoni F."/>
            <person name="Magnuson J."/>
            <person name="Mondo S."/>
            <person name="Nolan M."/>
            <person name="Ohm R."/>
            <person name="Pangilinan J."/>
            <person name="Park H.-J."/>
            <person name="Ramirez L."/>
            <person name="Alfaro M."/>
            <person name="Sun H."/>
            <person name="Tritt A."/>
            <person name="Yoshinaga Y."/>
            <person name="Zwiers L.-H."/>
            <person name="Turgeon B."/>
            <person name="Goodwin S."/>
            <person name="Spatafora J."/>
            <person name="Crous P."/>
            <person name="Grigoriev I."/>
        </authorList>
    </citation>
    <scope>NUCLEOTIDE SEQUENCE</scope>
    <source>
        <strain evidence="3">CBS 627.86</strain>
    </source>
</reference>
<gene>
    <name evidence="3" type="ORF">BDV96DRAFT_490026</name>
</gene>
<name>A0A6A5ZE65_9PLEO</name>
<evidence type="ECO:0000313" key="3">
    <source>
        <dbReference type="EMBL" id="KAF2117233.1"/>
    </source>
</evidence>
<evidence type="ECO:0008006" key="5">
    <source>
        <dbReference type="Google" id="ProtNLM"/>
    </source>
</evidence>
<sequence>MAVMNVRIFTQSIPHTLRAISIITFPPAFLVLLITGIVSEQVNPAIGILPLFFSSVYAIILLAHEKRCGCQNSGLTGTPLHLVFDFAIGLGLLICLILTWVHLPRAYPRGMIMLGTYGSNFMITNFLIHLYFVGVQIWELITPGIHFVDSCPECQYGPFANIPKAARGYAPLLDGQGRPAGEEENHDEGPNGVESAV</sequence>
<feature type="transmembrane region" description="Helical" evidence="2">
    <location>
        <begin position="121"/>
        <end position="141"/>
    </location>
</feature>
<protein>
    <recommendedName>
        <fullName evidence="5">MARVEL domain-containing protein</fullName>
    </recommendedName>
</protein>